<comment type="caution">
    <text evidence="7">The sequence shown here is derived from an EMBL/GenBank/DDBJ whole genome shotgun (WGS) entry which is preliminary data.</text>
</comment>
<dbReference type="Pfam" id="PF00580">
    <property type="entry name" value="UvrD-helicase"/>
    <property type="match status" value="1"/>
</dbReference>
<dbReference type="EMBL" id="JAHZIK010002981">
    <property type="protein sequence ID" value="MBW7461470.1"/>
    <property type="molecule type" value="Genomic_DNA"/>
</dbReference>
<dbReference type="InterPro" id="IPR027417">
    <property type="entry name" value="P-loop_NTPase"/>
</dbReference>
<evidence type="ECO:0000256" key="4">
    <source>
        <dbReference type="ARBA" id="ARBA00022840"/>
    </source>
</evidence>
<organism evidence="7 8">
    <name type="scientific">Paenibacillus sepulcri</name>
    <dbReference type="NCBI Taxonomy" id="359917"/>
    <lineage>
        <taxon>Bacteria</taxon>
        <taxon>Bacillati</taxon>
        <taxon>Bacillota</taxon>
        <taxon>Bacilli</taxon>
        <taxon>Bacillales</taxon>
        <taxon>Paenibacillaceae</taxon>
        <taxon>Paenibacillus</taxon>
    </lineage>
</organism>
<evidence type="ECO:0000313" key="7">
    <source>
        <dbReference type="EMBL" id="MBW7461470.1"/>
    </source>
</evidence>
<keyword evidence="8" id="KW-1185">Reference proteome</keyword>
<dbReference type="PANTHER" id="PTHR11070">
    <property type="entry name" value="UVRD / RECB / PCRA DNA HELICASE FAMILY MEMBER"/>
    <property type="match status" value="1"/>
</dbReference>
<evidence type="ECO:0000256" key="2">
    <source>
        <dbReference type="ARBA" id="ARBA00022801"/>
    </source>
</evidence>
<evidence type="ECO:0000256" key="1">
    <source>
        <dbReference type="ARBA" id="ARBA00022741"/>
    </source>
</evidence>
<accession>A0ABS7CKK7</accession>
<feature type="domain" description="UvrD-like helicase ATP-binding" evidence="6">
    <location>
        <begin position="13"/>
        <end position="105"/>
    </location>
</feature>
<evidence type="ECO:0000313" key="8">
    <source>
        <dbReference type="Proteomes" id="UP001519887"/>
    </source>
</evidence>
<dbReference type="Proteomes" id="UP001519887">
    <property type="component" value="Unassembled WGS sequence"/>
</dbReference>
<dbReference type="PANTHER" id="PTHR11070:SF48">
    <property type="entry name" value="ATP-DEPENDENT HELICASE_NUCLEASE SUBUNIT A"/>
    <property type="match status" value="1"/>
</dbReference>
<gene>
    <name evidence="7" type="ORF">K0U00_46185</name>
</gene>
<feature type="non-terminal residue" evidence="7">
    <location>
        <position position="105"/>
    </location>
</feature>
<keyword evidence="3 5" id="KW-0347">Helicase</keyword>
<dbReference type="Gene3D" id="3.40.50.300">
    <property type="entry name" value="P-loop containing nucleotide triphosphate hydrolases"/>
    <property type="match status" value="1"/>
</dbReference>
<keyword evidence="1 5" id="KW-0547">Nucleotide-binding</keyword>
<dbReference type="PROSITE" id="PS51198">
    <property type="entry name" value="UVRD_HELICASE_ATP_BIND"/>
    <property type="match status" value="1"/>
</dbReference>
<evidence type="ECO:0000256" key="3">
    <source>
        <dbReference type="ARBA" id="ARBA00022806"/>
    </source>
</evidence>
<keyword evidence="4 5" id="KW-0067">ATP-binding</keyword>
<evidence type="ECO:0000259" key="6">
    <source>
        <dbReference type="PROSITE" id="PS51198"/>
    </source>
</evidence>
<keyword evidence="2 5" id="KW-0378">Hydrolase</keyword>
<feature type="binding site" evidence="5">
    <location>
        <begin position="34"/>
        <end position="41"/>
    </location>
    <ligand>
        <name>ATP</name>
        <dbReference type="ChEBI" id="CHEBI:30616"/>
    </ligand>
</feature>
<name>A0ABS7CKK7_9BACL</name>
<dbReference type="SUPFAM" id="SSF52540">
    <property type="entry name" value="P-loop containing nucleoside triphosphate hydrolases"/>
    <property type="match status" value="1"/>
</dbReference>
<evidence type="ECO:0000256" key="5">
    <source>
        <dbReference type="PROSITE-ProRule" id="PRU00560"/>
    </source>
</evidence>
<reference evidence="7 8" key="1">
    <citation type="submission" date="2021-07" db="EMBL/GenBank/DDBJ databases">
        <title>Paenibacillus radiodurans sp. nov., isolated from the southeastern edge of Tengger Desert.</title>
        <authorList>
            <person name="Zhang G."/>
        </authorList>
    </citation>
    <scope>NUCLEOTIDE SEQUENCE [LARGE SCALE GENOMIC DNA]</scope>
    <source>
        <strain evidence="7 8">CCM 7311</strain>
    </source>
</reference>
<dbReference type="InterPro" id="IPR014016">
    <property type="entry name" value="UvrD-like_ATP-bd"/>
</dbReference>
<proteinExistence type="predicted"/>
<sequence>MAGLTVPGKPEGSIWTDDQWKAIVTGGSNVLVAAAAGSGKTAVLVERIIRKISDDTDVDRLLVATFTKAAAAEMKERIRMALEKELERQPGSDHLKRQLALMSRA</sequence>
<protein>
    <submittedName>
        <fullName evidence="7">UvrD-helicase domain-containing protein</fullName>
    </submittedName>
</protein>
<dbReference type="InterPro" id="IPR000212">
    <property type="entry name" value="DNA_helicase_UvrD/REP"/>
</dbReference>